<reference evidence="1 2" key="1">
    <citation type="submission" date="2015-12" db="EMBL/GenBank/DDBJ databases">
        <title>Draft genome sequence of Streptomyces silvensis ATCC 53525, a producer of novel hormone antagonists.</title>
        <authorList>
            <person name="Johnston C.W."/>
            <person name="Li Y."/>
            <person name="Magarvey N.A."/>
        </authorList>
    </citation>
    <scope>NUCLEOTIDE SEQUENCE [LARGE SCALE GENOMIC DNA]</scope>
    <source>
        <strain evidence="1 2">ATCC 53525</strain>
    </source>
</reference>
<dbReference type="Proteomes" id="UP000054804">
    <property type="component" value="Unassembled WGS sequence"/>
</dbReference>
<comment type="caution">
    <text evidence="1">The sequence shown here is derived from an EMBL/GenBank/DDBJ whole genome shotgun (WGS) entry which is preliminary data.</text>
</comment>
<evidence type="ECO:0000313" key="1">
    <source>
        <dbReference type="EMBL" id="KUF15121.1"/>
    </source>
</evidence>
<proteinExistence type="predicted"/>
<dbReference type="EMBL" id="LOCL01000048">
    <property type="protein sequence ID" value="KUF15121.1"/>
    <property type="molecule type" value="Genomic_DNA"/>
</dbReference>
<accession>A0A0W7WX11</accession>
<gene>
    <name evidence="1" type="ORF">AT728_27080</name>
</gene>
<dbReference type="AlphaFoldDB" id="A0A0W7WX11"/>
<keyword evidence="2" id="KW-1185">Reference proteome</keyword>
<name>A0A0W7WX11_9ACTN</name>
<dbReference type="STRING" id="1765722.AT728_27080"/>
<organism evidence="1 2">
    <name type="scientific">Streptomyces silvensis</name>
    <dbReference type="NCBI Taxonomy" id="1765722"/>
    <lineage>
        <taxon>Bacteria</taxon>
        <taxon>Bacillati</taxon>
        <taxon>Actinomycetota</taxon>
        <taxon>Actinomycetes</taxon>
        <taxon>Kitasatosporales</taxon>
        <taxon>Streptomycetaceae</taxon>
        <taxon>Streptomyces</taxon>
    </lineage>
</organism>
<sequence>MIQVLCLPGPALGRCGPKLLPKLDDSLRTAPPGELEGPNDWYQLLMTGSHLGAASSLVARVLHDDRVAESERVRLVVETESAMAAAEGVACRIDAGCPDESALADSLFVR</sequence>
<evidence type="ECO:0000313" key="2">
    <source>
        <dbReference type="Proteomes" id="UP000054804"/>
    </source>
</evidence>
<protein>
    <submittedName>
        <fullName evidence="1">Uncharacterized protein</fullName>
    </submittedName>
</protein>